<evidence type="ECO:0000256" key="2">
    <source>
        <dbReference type="ARBA" id="ARBA00010059"/>
    </source>
</evidence>
<dbReference type="GO" id="GO:0006367">
    <property type="term" value="P:transcription initiation at RNA polymerase II promoter"/>
    <property type="evidence" value="ECO:0007669"/>
    <property type="project" value="InterPro"/>
</dbReference>
<dbReference type="EMBL" id="JAFIMR010000013">
    <property type="protein sequence ID" value="KAI1870882.1"/>
    <property type="molecule type" value="Genomic_DNA"/>
</dbReference>
<dbReference type="InterPro" id="IPR004855">
    <property type="entry name" value="TFIIA_asu/bsu"/>
</dbReference>
<evidence type="ECO:0000256" key="3">
    <source>
        <dbReference type="ARBA" id="ARBA00023163"/>
    </source>
</evidence>
<dbReference type="FunFam" id="2.30.18.10:FF:000006">
    <property type="entry name" value="Transcription factor TFIIA complex subunit Toa1"/>
    <property type="match status" value="1"/>
</dbReference>
<accession>A0A9P9WMW5</accession>
<reference evidence="6" key="1">
    <citation type="submission" date="2021-03" db="EMBL/GenBank/DDBJ databases">
        <title>Revisited historic fungal species revealed as producer of novel bioactive compounds through whole genome sequencing and comparative genomics.</title>
        <authorList>
            <person name="Vignolle G.A."/>
            <person name="Hochenegger N."/>
            <person name="Mach R.L."/>
            <person name="Mach-Aigner A.R."/>
            <person name="Javad Rahimi M."/>
            <person name="Salim K.A."/>
            <person name="Chan C.M."/>
            <person name="Lim L.B.L."/>
            <person name="Cai F."/>
            <person name="Druzhinina I.S."/>
            <person name="U'Ren J.M."/>
            <person name="Derntl C."/>
        </authorList>
    </citation>
    <scope>NUCLEOTIDE SEQUENCE</scope>
    <source>
        <strain evidence="6">TUCIM 5799</strain>
    </source>
</reference>
<evidence type="ECO:0000256" key="1">
    <source>
        <dbReference type="ARBA" id="ARBA00004123"/>
    </source>
</evidence>
<dbReference type="AlphaFoldDB" id="A0A9P9WMW5"/>
<comment type="subcellular location">
    <subcellularLocation>
        <location evidence="1">Nucleus</location>
    </subcellularLocation>
</comment>
<keyword evidence="3" id="KW-0804">Transcription</keyword>
<organism evidence="6 7">
    <name type="scientific">Neoarthrinium moseri</name>
    <dbReference type="NCBI Taxonomy" id="1658444"/>
    <lineage>
        <taxon>Eukaryota</taxon>
        <taxon>Fungi</taxon>
        <taxon>Dikarya</taxon>
        <taxon>Ascomycota</taxon>
        <taxon>Pezizomycotina</taxon>
        <taxon>Sordariomycetes</taxon>
        <taxon>Xylariomycetidae</taxon>
        <taxon>Amphisphaeriales</taxon>
        <taxon>Apiosporaceae</taxon>
        <taxon>Neoarthrinium</taxon>
    </lineage>
</organism>
<dbReference type="Gene3D" id="1.10.287.100">
    <property type="match status" value="1"/>
</dbReference>
<dbReference type="PANTHER" id="PTHR12694">
    <property type="entry name" value="TRANSCRIPTION INITIATION FACTOR IIA SUBUNIT 1"/>
    <property type="match status" value="1"/>
</dbReference>
<dbReference type="GO" id="GO:0005672">
    <property type="term" value="C:transcription factor TFIIA complex"/>
    <property type="evidence" value="ECO:0007669"/>
    <property type="project" value="InterPro"/>
</dbReference>
<comment type="caution">
    <text evidence="6">The sequence shown here is derived from an EMBL/GenBank/DDBJ whole genome shotgun (WGS) entry which is preliminary data.</text>
</comment>
<gene>
    <name evidence="6" type="ORF">JX265_005922</name>
</gene>
<evidence type="ECO:0008006" key="8">
    <source>
        <dbReference type="Google" id="ProtNLM"/>
    </source>
</evidence>
<dbReference type="PANTHER" id="PTHR12694:SF8">
    <property type="entry name" value="TRANSCRIPTION INITIATION FACTOR IIA SUBUNIT 1"/>
    <property type="match status" value="1"/>
</dbReference>
<proteinExistence type="inferred from homology"/>
<feature type="compositionally biased region" description="Low complexity" evidence="5">
    <location>
        <begin position="127"/>
        <end position="139"/>
    </location>
</feature>
<dbReference type="SMART" id="SM01371">
    <property type="entry name" value="TFIIA"/>
    <property type="match status" value="1"/>
</dbReference>
<feature type="region of interest" description="Disordered" evidence="5">
    <location>
        <begin position="49"/>
        <end position="148"/>
    </location>
</feature>
<dbReference type="SUPFAM" id="SSF47396">
    <property type="entry name" value="Transcription factor IIA (TFIIA), alpha-helical domain"/>
    <property type="match status" value="1"/>
</dbReference>
<dbReference type="CDD" id="cd07976">
    <property type="entry name" value="TFIIA_alpha_beta_like"/>
    <property type="match status" value="2"/>
</dbReference>
<keyword evidence="7" id="KW-1185">Reference proteome</keyword>
<feature type="region of interest" description="Disordered" evidence="5">
    <location>
        <begin position="302"/>
        <end position="353"/>
    </location>
</feature>
<feature type="compositionally biased region" description="Basic and acidic residues" evidence="5">
    <location>
        <begin position="320"/>
        <end position="329"/>
    </location>
</feature>
<dbReference type="Gene3D" id="2.30.18.10">
    <property type="entry name" value="Transcription factor IIA (TFIIA), beta-barrel domain"/>
    <property type="match status" value="1"/>
</dbReference>
<evidence type="ECO:0000313" key="6">
    <source>
        <dbReference type="EMBL" id="KAI1870882.1"/>
    </source>
</evidence>
<feature type="compositionally biased region" description="Acidic residues" evidence="5">
    <location>
        <begin position="330"/>
        <end position="353"/>
    </location>
</feature>
<dbReference type="InterPro" id="IPR009088">
    <property type="entry name" value="TFIIA_b-brl"/>
</dbReference>
<evidence type="ECO:0000256" key="5">
    <source>
        <dbReference type="SAM" id="MobiDB-lite"/>
    </source>
</evidence>
<protein>
    <recommendedName>
        <fullName evidence="8">Transcription factor IIA, alpha/beta subunit</fullName>
    </recommendedName>
</protein>
<dbReference type="Pfam" id="PF03153">
    <property type="entry name" value="TFIIA"/>
    <property type="match status" value="1"/>
</dbReference>
<feature type="region of interest" description="Disordered" evidence="5">
    <location>
        <begin position="169"/>
        <end position="268"/>
    </location>
</feature>
<evidence type="ECO:0000256" key="4">
    <source>
        <dbReference type="ARBA" id="ARBA00023242"/>
    </source>
</evidence>
<feature type="compositionally biased region" description="Low complexity" evidence="5">
    <location>
        <begin position="201"/>
        <end position="222"/>
    </location>
</feature>
<keyword evidence="4" id="KW-0539">Nucleus</keyword>
<comment type="similarity">
    <text evidence="2">Belongs to the TFIIA subunit 1 family.</text>
</comment>
<dbReference type="Proteomes" id="UP000829685">
    <property type="component" value="Unassembled WGS sequence"/>
</dbReference>
<feature type="compositionally biased region" description="Polar residues" evidence="5">
    <location>
        <begin position="189"/>
        <end position="200"/>
    </location>
</feature>
<feature type="compositionally biased region" description="Low complexity" evidence="5">
    <location>
        <begin position="67"/>
        <end position="94"/>
    </location>
</feature>
<sequence length="400" mass="43759">MSNTQVGQVYQQIILDVLEASRVDLEENGVDESILEELKQGWQKKLSAQNLASFPWDPKPDPPAPVSAPAAPVQQQQQPQPQPQQQQQSIPAPASHEIPVPNGSGMPPQRVAPPGVQSYAVPPNQAPVKPEPGVKVEPGLEATPNSFSNPAINARVIANLQSQYGSRADATINKLQETMGPAPNGAQYAPQSHPTGQPHPQYQNAQAQQQYRQQQQQQQQQQTGGGMQQRVPQPPQHIQKPAASQFDGAAEEGILVRQESNGQTTELGRVEIDRMLHAQLEARAKAMEGGGLMVPLQRAKKANPVSYHRTEDASGSGRFDGPDDDVKSEVDEDAINSDLDDSDDNVDDDDEDDDGGQIMLCMYDKVQRVKNKWKCVLKDGVLSVNGRDYVFHKASGEYEW</sequence>
<evidence type="ECO:0000313" key="7">
    <source>
        <dbReference type="Proteomes" id="UP000829685"/>
    </source>
</evidence>
<name>A0A9P9WMW5_9PEZI</name>
<dbReference type="SUPFAM" id="SSF50784">
    <property type="entry name" value="Transcription factor IIA (TFIIA), beta-barrel domain"/>
    <property type="match status" value="1"/>
</dbReference>
<dbReference type="SUPFAM" id="SSF81995">
    <property type="entry name" value="beta-sandwich domain of Sec23/24"/>
    <property type="match status" value="1"/>
</dbReference>